<name>R7V422_CAPTE</name>
<reference evidence="3" key="3">
    <citation type="submission" date="2015-06" db="UniProtKB">
        <authorList>
            <consortium name="EnsemblMetazoa"/>
        </authorList>
    </citation>
    <scope>IDENTIFICATION</scope>
</reference>
<evidence type="ECO:0000313" key="3">
    <source>
        <dbReference type="EnsemblMetazoa" id="CapteP204670"/>
    </source>
</evidence>
<reference evidence="4" key="1">
    <citation type="submission" date="2012-12" db="EMBL/GenBank/DDBJ databases">
        <authorList>
            <person name="Hellsten U."/>
            <person name="Grimwood J."/>
            <person name="Chapman J.A."/>
            <person name="Shapiro H."/>
            <person name="Aerts A."/>
            <person name="Otillar R.P."/>
            <person name="Terry A.Y."/>
            <person name="Boore J.L."/>
            <person name="Simakov O."/>
            <person name="Marletaz F."/>
            <person name="Cho S.-J."/>
            <person name="Edsinger-Gonzales E."/>
            <person name="Havlak P."/>
            <person name="Kuo D.-H."/>
            <person name="Larsson T."/>
            <person name="Lv J."/>
            <person name="Arendt D."/>
            <person name="Savage R."/>
            <person name="Osoegawa K."/>
            <person name="de Jong P."/>
            <person name="Lindberg D.R."/>
            <person name="Seaver E.C."/>
            <person name="Weisblat D.A."/>
            <person name="Putnam N.H."/>
            <person name="Grigoriev I.V."/>
            <person name="Rokhsar D.S."/>
        </authorList>
    </citation>
    <scope>NUCLEOTIDE SEQUENCE</scope>
    <source>
        <strain evidence="4">I ESC-2004</strain>
    </source>
</reference>
<reference evidence="2 4" key="2">
    <citation type="journal article" date="2013" name="Nature">
        <title>Insights into bilaterian evolution from three spiralian genomes.</title>
        <authorList>
            <person name="Simakov O."/>
            <person name="Marletaz F."/>
            <person name="Cho S.J."/>
            <person name="Edsinger-Gonzales E."/>
            <person name="Havlak P."/>
            <person name="Hellsten U."/>
            <person name="Kuo D.H."/>
            <person name="Larsson T."/>
            <person name="Lv J."/>
            <person name="Arendt D."/>
            <person name="Savage R."/>
            <person name="Osoegawa K."/>
            <person name="de Jong P."/>
            <person name="Grimwood J."/>
            <person name="Chapman J.A."/>
            <person name="Shapiro H."/>
            <person name="Aerts A."/>
            <person name="Otillar R.P."/>
            <person name="Terry A.Y."/>
            <person name="Boore J.L."/>
            <person name="Grigoriev I.V."/>
            <person name="Lindberg D.R."/>
            <person name="Seaver E.C."/>
            <person name="Weisblat D.A."/>
            <person name="Putnam N.H."/>
            <person name="Rokhsar D.S."/>
        </authorList>
    </citation>
    <scope>NUCLEOTIDE SEQUENCE</scope>
    <source>
        <strain evidence="2 4">I ESC-2004</strain>
    </source>
</reference>
<evidence type="ECO:0000313" key="2">
    <source>
        <dbReference type="EMBL" id="ELU13182.1"/>
    </source>
</evidence>
<sequence>MHKLISLSPNSANKSGNESSRAANVRNCKHKPDVPTTPILTTMTKASTTPPRLQTRAPFRGHMAARCWGEGLCSGLKGQMSVINRPHAHTLLSNKNCPGVKKGSIAYTLTGIYEQIPGSKATRLKEVTFQYLKPRQFFPIVIRLSPGPKCFVETYLGKNKREIRATKKSEGIYLYPNARKSLGPGGQCTRRREDILGWSRKIGSIHSYREKGGLTSVRADMDKTQCSE</sequence>
<feature type="region of interest" description="Disordered" evidence="1">
    <location>
        <begin position="1"/>
        <end position="41"/>
    </location>
</feature>
<dbReference type="EnsemblMetazoa" id="CapteT204670">
    <property type="protein sequence ID" value="CapteP204670"/>
    <property type="gene ID" value="CapteG204670"/>
</dbReference>
<evidence type="ECO:0000256" key="1">
    <source>
        <dbReference type="SAM" id="MobiDB-lite"/>
    </source>
</evidence>
<dbReference type="EMBL" id="KB295395">
    <property type="protein sequence ID" value="ELU13182.1"/>
    <property type="molecule type" value="Genomic_DNA"/>
</dbReference>
<organism evidence="2">
    <name type="scientific">Capitella teleta</name>
    <name type="common">Polychaete worm</name>
    <dbReference type="NCBI Taxonomy" id="283909"/>
    <lineage>
        <taxon>Eukaryota</taxon>
        <taxon>Metazoa</taxon>
        <taxon>Spiralia</taxon>
        <taxon>Lophotrochozoa</taxon>
        <taxon>Annelida</taxon>
        <taxon>Polychaeta</taxon>
        <taxon>Sedentaria</taxon>
        <taxon>Scolecida</taxon>
        <taxon>Capitellidae</taxon>
        <taxon>Capitella</taxon>
    </lineage>
</organism>
<dbReference type="AlphaFoldDB" id="R7V422"/>
<evidence type="ECO:0000313" key="4">
    <source>
        <dbReference type="Proteomes" id="UP000014760"/>
    </source>
</evidence>
<dbReference type="HOGENOM" id="CLU_1215771_0_0_1"/>
<feature type="compositionally biased region" description="Polar residues" evidence="1">
    <location>
        <begin position="7"/>
        <end position="22"/>
    </location>
</feature>
<dbReference type="Proteomes" id="UP000014760">
    <property type="component" value="Unassembled WGS sequence"/>
</dbReference>
<proteinExistence type="predicted"/>
<accession>R7V422</accession>
<protein>
    <submittedName>
        <fullName evidence="2 3">Uncharacterized protein</fullName>
    </submittedName>
</protein>
<keyword evidence="4" id="KW-1185">Reference proteome</keyword>
<dbReference type="EMBL" id="AMQN01019163">
    <property type="status" value="NOT_ANNOTATED_CDS"/>
    <property type="molecule type" value="Genomic_DNA"/>
</dbReference>
<gene>
    <name evidence="2" type="ORF">CAPTEDRAFT_204670</name>
</gene>